<proteinExistence type="inferred from homology"/>
<keyword evidence="7" id="KW-0812">Transmembrane</keyword>
<dbReference type="GO" id="GO:0008299">
    <property type="term" value="P:isoprenoid biosynthetic process"/>
    <property type="evidence" value="ECO:0007669"/>
    <property type="project" value="UniProtKB-KW"/>
</dbReference>
<feature type="transmembrane region" description="Helical" evidence="7">
    <location>
        <begin position="12"/>
        <end position="29"/>
    </location>
</feature>
<dbReference type="OrthoDB" id="6921389at2759"/>
<evidence type="ECO:0000256" key="2">
    <source>
        <dbReference type="ARBA" id="ARBA00022679"/>
    </source>
</evidence>
<keyword evidence="3" id="KW-0479">Metal-binding</keyword>
<keyword evidence="5" id="KW-0414">Isoprene biosynthesis</keyword>
<dbReference type="Gene3D" id="1.10.600.10">
    <property type="entry name" value="Farnesyl Diphosphate Synthase"/>
    <property type="match status" value="1"/>
</dbReference>
<dbReference type="Proteomes" id="UP000326565">
    <property type="component" value="Unassembled WGS sequence"/>
</dbReference>
<dbReference type="Pfam" id="PF00348">
    <property type="entry name" value="polyprenyl_synt"/>
    <property type="match status" value="1"/>
</dbReference>
<sequence length="330" mass="37673">MSGYVHQFASSVLGPVTIVIFFYVLVDLFPMPRWLSKKAQLIGQRNPESITSLECPYSYIHQIYGKYYWAPFVHKLSPTLKDNDQIKYKLVLETMDAIHLCLILVDDISDGSDFRKGQPAAQKIYGPSETANRAYYRVTQILNKVTKDFPTLSPWLMQDLEEILEGQDLSLVWRRDGLGNFPLAAVDRIAAYRRMVSLKTGALFRLLDHLVLENRSMDNAMTLVAWYSQLPNDCKNLYSSEYARLKGSIGEDLRNCELTYHIVLGLDAPDGYWVVKALTSPSPRNVRNALKVIRNDAVRAKCLAELTQSGSTITDWLELWGRKEKLDLKD</sequence>
<keyword evidence="7" id="KW-1133">Transmembrane helix</keyword>
<evidence type="ECO:0000313" key="9">
    <source>
        <dbReference type="Proteomes" id="UP000326565"/>
    </source>
</evidence>
<evidence type="ECO:0000256" key="1">
    <source>
        <dbReference type="ARBA" id="ARBA00005179"/>
    </source>
</evidence>
<keyword evidence="7" id="KW-0472">Membrane</keyword>
<keyword evidence="4" id="KW-0460">Magnesium</keyword>
<dbReference type="InterPro" id="IPR000092">
    <property type="entry name" value="Polyprenyl_synt"/>
</dbReference>
<evidence type="ECO:0000256" key="6">
    <source>
        <dbReference type="RuleBase" id="RU004466"/>
    </source>
</evidence>
<accession>A0A5N5XH65</accession>
<comment type="pathway">
    <text evidence="1">Secondary metabolite biosynthesis.</text>
</comment>
<organism evidence="8 9">
    <name type="scientific">Aspergillus leporis</name>
    <dbReference type="NCBI Taxonomy" id="41062"/>
    <lineage>
        <taxon>Eukaryota</taxon>
        <taxon>Fungi</taxon>
        <taxon>Dikarya</taxon>
        <taxon>Ascomycota</taxon>
        <taxon>Pezizomycotina</taxon>
        <taxon>Eurotiomycetes</taxon>
        <taxon>Eurotiomycetidae</taxon>
        <taxon>Eurotiales</taxon>
        <taxon>Aspergillaceae</taxon>
        <taxon>Aspergillus</taxon>
        <taxon>Aspergillus subgen. Circumdati</taxon>
    </lineage>
</organism>
<dbReference type="PANTHER" id="PTHR12001:SF72">
    <property type="entry name" value="THIJ_PFPI FAMILY PROTEIN (AFU_ORTHOLOGUE AFUA_3G01210)-RELATED"/>
    <property type="match status" value="1"/>
</dbReference>
<keyword evidence="9" id="KW-1185">Reference proteome</keyword>
<evidence type="ECO:0000313" key="8">
    <source>
        <dbReference type="EMBL" id="KAB8078884.1"/>
    </source>
</evidence>
<evidence type="ECO:0000256" key="5">
    <source>
        <dbReference type="ARBA" id="ARBA00023229"/>
    </source>
</evidence>
<dbReference type="AlphaFoldDB" id="A0A5N5XH65"/>
<dbReference type="EMBL" id="ML732154">
    <property type="protein sequence ID" value="KAB8078884.1"/>
    <property type="molecule type" value="Genomic_DNA"/>
</dbReference>
<evidence type="ECO:0000256" key="3">
    <source>
        <dbReference type="ARBA" id="ARBA00022723"/>
    </source>
</evidence>
<dbReference type="GO" id="GO:0046165">
    <property type="term" value="P:alcohol biosynthetic process"/>
    <property type="evidence" value="ECO:0007669"/>
    <property type="project" value="UniProtKB-ARBA"/>
</dbReference>
<protein>
    <submittedName>
        <fullName evidence="8">Terpenoid synthase</fullName>
    </submittedName>
</protein>
<dbReference type="GO" id="GO:0004659">
    <property type="term" value="F:prenyltransferase activity"/>
    <property type="evidence" value="ECO:0007669"/>
    <property type="project" value="InterPro"/>
</dbReference>
<comment type="similarity">
    <text evidence="6">Belongs to the FPP/GGPP synthase family.</text>
</comment>
<evidence type="ECO:0000256" key="7">
    <source>
        <dbReference type="SAM" id="Phobius"/>
    </source>
</evidence>
<name>A0A5N5XH65_9EURO</name>
<dbReference type="PANTHER" id="PTHR12001">
    <property type="entry name" value="GERANYLGERANYL PYROPHOSPHATE SYNTHASE"/>
    <property type="match status" value="1"/>
</dbReference>
<evidence type="ECO:0000256" key="4">
    <source>
        <dbReference type="ARBA" id="ARBA00022842"/>
    </source>
</evidence>
<dbReference type="GO" id="GO:0046872">
    <property type="term" value="F:metal ion binding"/>
    <property type="evidence" value="ECO:0007669"/>
    <property type="project" value="UniProtKB-KW"/>
</dbReference>
<gene>
    <name evidence="8" type="ORF">BDV29DRAFT_187565</name>
</gene>
<reference evidence="8 9" key="1">
    <citation type="submission" date="2019-04" db="EMBL/GenBank/DDBJ databases">
        <title>Friends and foes A comparative genomics study of 23 Aspergillus species from section Flavi.</title>
        <authorList>
            <consortium name="DOE Joint Genome Institute"/>
            <person name="Kjaerbolling I."/>
            <person name="Vesth T."/>
            <person name="Frisvad J.C."/>
            <person name="Nybo J.L."/>
            <person name="Theobald S."/>
            <person name="Kildgaard S."/>
            <person name="Isbrandt T."/>
            <person name="Kuo A."/>
            <person name="Sato A."/>
            <person name="Lyhne E.K."/>
            <person name="Kogle M.E."/>
            <person name="Wiebenga A."/>
            <person name="Kun R.S."/>
            <person name="Lubbers R.J."/>
            <person name="Makela M.R."/>
            <person name="Barry K."/>
            <person name="Chovatia M."/>
            <person name="Clum A."/>
            <person name="Daum C."/>
            <person name="Haridas S."/>
            <person name="He G."/>
            <person name="LaButti K."/>
            <person name="Lipzen A."/>
            <person name="Mondo S."/>
            <person name="Riley R."/>
            <person name="Salamov A."/>
            <person name="Simmons B.A."/>
            <person name="Magnuson J.K."/>
            <person name="Henrissat B."/>
            <person name="Mortensen U.H."/>
            <person name="Larsen T.O."/>
            <person name="Devries R.P."/>
            <person name="Grigoriev I.V."/>
            <person name="Machida M."/>
            <person name="Baker S.E."/>
            <person name="Andersen M.R."/>
        </authorList>
    </citation>
    <scope>NUCLEOTIDE SEQUENCE [LARGE SCALE GENOMIC DNA]</scope>
    <source>
        <strain evidence="8 9">CBS 151.66</strain>
    </source>
</reference>
<keyword evidence="2 6" id="KW-0808">Transferase</keyword>
<dbReference type="InterPro" id="IPR008949">
    <property type="entry name" value="Isoprenoid_synthase_dom_sf"/>
</dbReference>
<dbReference type="GO" id="GO:0043386">
    <property type="term" value="P:mycotoxin biosynthetic process"/>
    <property type="evidence" value="ECO:0007669"/>
    <property type="project" value="UniProtKB-ARBA"/>
</dbReference>
<dbReference type="SUPFAM" id="SSF48576">
    <property type="entry name" value="Terpenoid synthases"/>
    <property type="match status" value="1"/>
</dbReference>